<feature type="region of interest" description="Disordered" evidence="5">
    <location>
        <begin position="349"/>
        <end position="387"/>
    </location>
</feature>
<dbReference type="InterPro" id="IPR025258">
    <property type="entry name" value="RH_dom"/>
</dbReference>
<evidence type="ECO:0000259" key="6">
    <source>
        <dbReference type="PROSITE" id="PS50826"/>
    </source>
</evidence>
<dbReference type="InterPro" id="IPR052428">
    <property type="entry name" value="Autophagy_HostDef_Reg"/>
</dbReference>
<dbReference type="InterPro" id="IPR004012">
    <property type="entry name" value="Run_dom"/>
</dbReference>
<comment type="subcellular location">
    <subcellularLocation>
        <location evidence="1">Late endosome</location>
    </subcellularLocation>
</comment>
<accession>A0AAN9ZE06</accession>
<feature type="region of interest" description="Disordered" evidence="5">
    <location>
        <begin position="662"/>
        <end position="681"/>
    </location>
</feature>
<evidence type="ECO:0000256" key="2">
    <source>
        <dbReference type="ARBA" id="ARBA00022553"/>
    </source>
</evidence>
<keyword evidence="3" id="KW-0967">Endosome</keyword>
<dbReference type="SUPFAM" id="SSF140741">
    <property type="entry name" value="RUN domain-like"/>
    <property type="match status" value="1"/>
</dbReference>
<dbReference type="PROSITE" id="PS50826">
    <property type="entry name" value="RUN"/>
    <property type="match status" value="1"/>
</dbReference>
<keyword evidence="2" id="KW-0597">Phosphoprotein</keyword>
<evidence type="ECO:0000256" key="1">
    <source>
        <dbReference type="ARBA" id="ARBA00004603"/>
    </source>
</evidence>
<dbReference type="InterPro" id="IPR037213">
    <property type="entry name" value="Run_dom_sf"/>
</dbReference>
<dbReference type="GO" id="GO:1901981">
    <property type="term" value="F:phosphatidylinositol phosphate binding"/>
    <property type="evidence" value="ECO:0007669"/>
    <property type="project" value="TreeGrafter"/>
</dbReference>
<feature type="compositionally biased region" description="Low complexity" evidence="5">
    <location>
        <begin position="270"/>
        <end position="280"/>
    </location>
</feature>
<comment type="caution">
    <text evidence="7">The sequence shown here is derived from an EMBL/GenBank/DDBJ whole genome shotgun (WGS) entry which is preliminary data.</text>
</comment>
<feature type="region of interest" description="Disordered" evidence="5">
    <location>
        <begin position="1116"/>
        <end position="1136"/>
    </location>
</feature>
<feature type="compositionally biased region" description="Basic residues" evidence="5">
    <location>
        <begin position="690"/>
        <end position="702"/>
    </location>
</feature>
<dbReference type="InterPro" id="IPR048569">
    <property type="entry name" value="RUBC_PIKBD"/>
</dbReference>
<feature type="compositionally biased region" description="Low complexity" evidence="5">
    <location>
        <begin position="724"/>
        <end position="741"/>
    </location>
</feature>
<evidence type="ECO:0000313" key="8">
    <source>
        <dbReference type="Proteomes" id="UP001378592"/>
    </source>
</evidence>
<dbReference type="Proteomes" id="UP001378592">
    <property type="component" value="Unassembled WGS sequence"/>
</dbReference>
<dbReference type="Pfam" id="PF21054">
    <property type="entry name" value="RUBC_PIKBD"/>
    <property type="match status" value="2"/>
</dbReference>
<feature type="region of interest" description="Disordered" evidence="5">
    <location>
        <begin position="690"/>
        <end position="742"/>
    </location>
</feature>
<feature type="compositionally biased region" description="Low complexity" evidence="5">
    <location>
        <begin position="349"/>
        <end position="363"/>
    </location>
</feature>
<dbReference type="SMART" id="SM01175">
    <property type="entry name" value="DUF4206"/>
    <property type="match status" value="1"/>
</dbReference>
<organism evidence="7 8">
    <name type="scientific">Gryllus longicercus</name>
    <dbReference type="NCBI Taxonomy" id="2509291"/>
    <lineage>
        <taxon>Eukaryota</taxon>
        <taxon>Metazoa</taxon>
        <taxon>Ecdysozoa</taxon>
        <taxon>Arthropoda</taxon>
        <taxon>Hexapoda</taxon>
        <taxon>Insecta</taxon>
        <taxon>Pterygota</taxon>
        <taxon>Neoptera</taxon>
        <taxon>Polyneoptera</taxon>
        <taxon>Orthoptera</taxon>
        <taxon>Ensifera</taxon>
        <taxon>Gryllidea</taxon>
        <taxon>Grylloidea</taxon>
        <taxon>Gryllidae</taxon>
        <taxon>Gryllinae</taxon>
        <taxon>Gryllus</taxon>
    </lineage>
</organism>
<dbReference type="CDD" id="cd17686">
    <property type="entry name" value="RUN_RUBCN"/>
    <property type="match status" value="1"/>
</dbReference>
<dbReference type="Gene3D" id="1.20.58.900">
    <property type="match status" value="1"/>
</dbReference>
<evidence type="ECO:0000313" key="7">
    <source>
        <dbReference type="EMBL" id="KAK7870854.1"/>
    </source>
</evidence>
<feature type="compositionally biased region" description="Low complexity" evidence="5">
    <location>
        <begin position="1120"/>
        <end position="1136"/>
    </location>
</feature>
<protein>
    <recommendedName>
        <fullName evidence="6">RUN domain-containing protein</fullName>
    </recommendedName>
</protein>
<proteinExistence type="predicted"/>
<dbReference type="PANTHER" id="PTHR45971:SF1">
    <property type="entry name" value="RUBICON, ISOFORM A"/>
    <property type="match status" value="1"/>
</dbReference>
<name>A0AAN9ZE06_9ORTH</name>
<keyword evidence="8" id="KW-1185">Reference proteome</keyword>
<dbReference type="PANTHER" id="PTHR45971">
    <property type="entry name" value="PHOX (PX) DOMAIN-CONTAINING PROTEIN"/>
    <property type="match status" value="1"/>
</dbReference>
<evidence type="ECO:0000256" key="4">
    <source>
        <dbReference type="ARBA" id="ARBA00023006"/>
    </source>
</evidence>
<reference evidence="7 8" key="1">
    <citation type="submission" date="2024-03" db="EMBL/GenBank/DDBJ databases">
        <title>The genome assembly and annotation of the cricket Gryllus longicercus Weissman &amp; Gray.</title>
        <authorList>
            <person name="Szrajer S."/>
            <person name="Gray D."/>
            <person name="Ylla G."/>
        </authorList>
    </citation>
    <scope>NUCLEOTIDE SEQUENCE [LARGE SCALE GENOMIC DNA]</scope>
    <source>
        <strain evidence="7">DAG 2021-001</strain>
        <tissue evidence="7">Whole body minus gut</tissue>
    </source>
</reference>
<dbReference type="EMBL" id="JAZDUA010000050">
    <property type="protein sequence ID" value="KAK7870854.1"/>
    <property type="molecule type" value="Genomic_DNA"/>
</dbReference>
<evidence type="ECO:0000256" key="5">
    <source>
        <dbReference type="SAM" id="MobiDB-lite"/>
    </source>
</evidence>
<evidence type="ECO:0000256" key="3">
    <source>
        <dbReference type="ARBA" id="ARBA00022753"/>
    </source>
</evidence>
<dbReference type="Pfam" id="PF13901">
    <property type="entry name" value="RH_dom"/>
    <property type="match status" value="1"/>
</dbReference>
<feature type="region of interest" description="Disordered" evidence="5">
    <location>
        <begin position="269"/>
        <end position="296"/>
    </location>
</feature>
<dbReference type="GO" id="GO:0005770">
    <property type="term" value="C:late endosome"/>
    <property type="evidence" value="ECO:0007669"/>
    <property type="project" value="UniProtKB-SubCell"/>
</dbReference>
<feature type="compositionally biased region" description="Polar residues" evidence="5">
    <location>
        <begin position="705"/>
        <end position="723"/>
    </location>
</feature>
<feature type="domain" description="RUN" evidence="6">
    <location>
        <begin position="36"/>
        <end position="171"/>
    </location>
</feature>
<dbReference type="AlphaFoldDB" id="A0AAN9ZE06"/>
<dbReference type="GO" id="GO:0006914">
    <property type="term" value="P:autophagy"/>
    <property type="evidence" value="ECO:0007669"/>
    <property type="project" value="UniProtKB-KW"/>
</dbReference>
<gene>
    <name evidence="7" type="ORF">R5R35_011241</name>
</gene>
<feature type="compositionally biased region" description="Polar residues" evidence="5">
    <location>
        <begin position="369"/>
        <end position="387"/>
    </location>
</feature>
<keyword evidence="4" id="KW-0072">Autophagy</keyword>
<sequence>MGRGDAEDLSEEYRQILQSLKGTAEGLLINQVSNVWNIYGGLNRLHHVMEKIFKHGCRVFDQDGDPDCWVFIQGLSWLQPSLSASPTLLTDEEGSPNLPPSVSGKALVWLYKSLEGHTLSQKLSWLLSDRDHLLSCFEKSAYLCQEKYGQATLICLRAVEQNQPSLLTDIDPCLYLASWNFRVFHKTHRKCSSFPDTKFNPRYHGRRRFLLEKQISADAHLSEIMSRVPMKKSPLGTGCFGSDIRDADKEEEEDRQSFCEEATECTFAGDNDSAATNDSNNQEDESESLENSAATTTAEAKLPDVVQIVKRWYSLPSLVNAACSEASREALSSTSDGNSSSCTKLIVHSYPSSPTRGPSRSSSLVFRSPEQSPLETSTSVSAQSPCSKLSPSVLEIDYSTIEQHSDNDVPLSQRCPRNWRNGNAKLVTKGTCLKRQLFCGDEPSVKSRPLSTRSTAVLNTLVTSSGSSDTLNHEASRLKLSQASTSKGNVPWLQTNVRPCELKLPRTHWEESELDAPRSQSRIKKTTGKTRRVSLGVVGSAPEYAHEWMGAVDGSRRRVHKKSFIEDGGSSVLPMATGFFPRPTQGQSLASFLSSGQFARPSAELDRENAHFSVCEAMIAAIELVKCNQQLAVAVVSKVRAHGEKGAGGDGDGVCGVRAGAAGGGAGSGSGPADESDEEANPLKQRIRLRRRQRQQQQHRRQIQVWNSQLLSDGRTDTTTTDQSISPLSSSPGTPSESLSTDGVDDLEVDEVQNLAQLKNSGLSVSMASLYSEADLSRPATSSNSISRAPDAGLTESVVSAEGVALSLLRQFSDKQLPRASDLQWLVSEQDAPQQLLPLPTSWPVSPDEAEDADMRQATPLRGTTDWAPPRPQVIFTPHPSPVRRVLMAKQNYRCAGCGMKVAVEYAHRFRYCEYLGRFFCTGCHTNQLALIPGRVLTRWDFTRCPVSNFSYRLLDQMMGDPLFRISDLNPALYRKARQLERTRQLRLQLYYLKDFIFTCRFAEELQEVLKKEPSYIITDLDIYSLCDLQQIKTGELPNHFRDVILNCTQHVAECSLCYARGFVCELCPSKEVIFPWQLTRVTQCGTCGQCFHSGCWLGKECPRCRRRSARRHSGEEITVAPEAASASPVASSVAA</sequence>